<dbReference type="InterPro" id="IPR032816">
    <property type="entry name" value="VTT_dom"/>
</dbReference>
<feature type="transmembrane region" description="Helical" evidence="6">
    <location>
        <begin position="137"/>
        <end position="157"/>
    </location>
</feature>
<evidence type="ECO:0000256" key="5">
    <source>
        <dbReference type="ARBA" id="ARBA00023136"/>
    </source>
</evidence>
<sequence length="266" mass="30293">MKSSKYKFQKIILLITILIIFFGSVIYFSWPFLTAFSSPDKARKIISGAGAFAPLIYILMQIIQVIIAPIPGQVIGLIGGILFGPVLGVIYTIIGSTIGFTIIFIITRRLGRPFVNRFVSEKFLNKFDHLTKEQGPLIFFLIFLLPAFPDDIISFIAGLTTIKISTLVIISILGRLPGYIVLSITGNGLVEDLNFSIFLFAVLAIFSILAWWKRVWIHKFVNHTNRILFIKEQWKLWWKGILIYGTILIITIFLLYEFIVVFKIIK</sequence>
<keyword evidence="2 6" id="KW-1003">Cell membrane</keyword>
<dbReference type="RefSeq" id="WP_015393962.1">
    <property type="nucleotide sequence ID" value="NC_020291.1"/>
</dbReference>
<feature type="domain" description="VTT" evidence="7">
    <location>
        <begin position="70"/>
        <end position="186"/>
    </location>
</feature>
<keyword evidence="5 6" id="KW-0472">Membrane</keyword>
<dbReference type="EMBL" id="CP004121">
    <property type="protein sequence ID" value="AGF57649.1"/>
    <property type="molecule type" value="Genomic_DNA"/>
</dbReference>
<evidence type="ECO:0000256" key="4">
    <source>
        <dbReference type="ARBA" id="ARBA00022989"/>
    </source>
</evidence>
<feature type="transmembrane region" description="Helical" evidence="6">
    <location>
        <begin position="12"/>
        <end position="33"/>
    </location>
</feature>
<feature type="transmembrane region" description="Helical" evidence="6">
    <location>
        <begin position="45"/>
        <end position="67"/>
    </location>
</feature>
<evidence type="ECO:0000256" key="2">
    <source>
        <dbReference type="ARBA" id="ARBA00022475"/>
    </source>
</evidence>
<dbReference type="eggNOG" id="COG0398">
    <property type="taxonomic scope" value="Bacteria"/>
</dbReference>
<accession>M1MI98</accession>
<dbReference type="OrthoDB" id="3173541at2"/>
<dbReference type="KEGG" id="csr:Cspa_c38890"/>
<dbReference type="Pfam" id="PF09335">
    <property type="entry name" value="VTT_dom"/>
    <property type="match status" value="1"/>
</dbReference>
<dbReference type="AlphaFoldDB" id="M1MI98"/>
<dbReference type="STRING" id="36745.CLSAP_36640"/>
<keyword evidence="9" id="KW-1185">Reference proteome</keyword>
<evidence type="ECO:0000256" key="6">
    <source>
        <dbReference type="RuleBase" id="RU366058"/>
    </source>
</evidence>
<evidence type="ECO:0000259" key="7">
    <source>
        <dbReference type="Pfam" id="PF09335"/>
    </source>
</evidence>
<feature type="transmembrane region" description="Helical" evidence="6">
    <location>
        <begin position="164"/>
        <end position="182"/>
    </location>
</feature>
<comment type="similarity">
    <text evidence="6">Belongs to the TVP38/TMEM64 family.</text>
</comment>
<evidence type="ECO:0000313" key="8">
    <source>
        <dbReference type="EMBL" id="AGF57649.1"/>
    </source>
</evidence>
<evidence type="ECO:0000256" key="1">
    <source>
        <dbReference type="ARBA" id="ARBA00004651"/>
    </source>
</evidence>
<organism evidence="8 9">
    <name type="scientific">Clostridium saccharoperbutylacetonicum N1-4(HMT)</name>
    <dbReference type="NCBI Taxonomy" id="931276"/>
    <lineage>
        <taxon>Bacteria</taxon>
        <taxon>Bacillati</taxon>
        <taxon>Bacillota</taxon>
        <taxon>Clostridia</taxon>
        <taxon>Eubacteriales</taxon>
        <taxon>Clostridiaceae</taxon>
        <taxon>Clostridium</taxon>
    </lineage>
</organism>
<gene>
    <name evidence="8" type="ORF">Cspa_c38890</name>
</gene>
<feature type="transmembrane region" description="Helical" evidence="6">
    <location>
        <begin position="74"/>
        <end position="107"/>
    </location>
</feature>
<keyword evidence="3 6" id="KW-0812">Transmembrane</keyword>
<feature type="transmembrane region" description="Helical" evidence="6">
    <location>
        <begin position="241"/>
        <end position="265"/>
    </location>
</feature>
<name>M1MI98_9CLOT</name>
<comment type="subcellular location">
    <subcellularLocation>
        <location evidence="1 6">Cell membrane</location>
        <topology evidence="1 6">Multi-pass membrane protein</topology>
    </subcellularLocation>
</comment>
<dbReference type="PANTHER" id="PTHR12677:SF59">
    <property type="entry name" value="GOLGI APPARATUS MEMBRANE PROTEIN TVP38-RELATED"/>
    <property type="match status" value="1"/>
</dbReference>
<dbReference type="GO" id="GO:0005886">
    <property type="term" value="C:plasma membrane"/>
    <property type="evidence" value="ECO:0007669"/>
    <property type="project" value="UniProtKB-SubCell"/>
</dbReference>
<evidence type="ECO:0000313" key="9">
    <source>
        <dbReference type="Proteomes" id="UP000011728"/>
    </source>
</evidence>
<keyword evidence="4 6" id="KW-1133">Transmembrane helix</keyword>
<dbReference type="PATRIC" id="fig|931276.5.peg.3922"/>
<dbReference type="PANTHER" id="PTHR12677">
    <property type="entry name" value="GOLGI APPARATUS MEMBRANE PROTEIN TVP38-RELATED"/>
    <property type="match status" value="1"/>
</dbReference>
<comment type="caution">
    <text evidence="6">Lacks conserved residue(s) required for the propagation of feature annotation.</text>
</comment>
<proteinExistence type="inferred from homology"/>
<feature type="transmembrane region" description="Helical" evidence="6">
    <location>
        <begin position="194"/>
        <end position="212"/>
    </location>
</feature>
<protein>
    <recommendedName>
        <fullName evidence="6">TVP38/TMEM64 family membrane protein</fullName>
    </recommendedName>
</protein>
<dbReference type="InterPro" id="IPR015414">
    <property type="entry name" value="TMEM64"/>
</dbReference>
<reference evidence="8 9" key="1">
    <citation type="submission" date="2013-02" db="EMBL/GenBank/DDBJ databases">
        <title>Genome sequence of Clostridium saccharoperbutylacetonicum N1-4(HMT).</title>
        <authorList>
            <person name="Poehlein A."/>
            <person name="Daniel R."/>
        </authorList>
    </citation>
    <scope>NUCLEOTIDE SEQUENCE [LARGE SCALE GENOMIC DNA]</scope>
    <source>
        <strain evidence="9">N1-4(HMT)</strain>
    </source>
</reference>
<dbReference type="Proteomes" id="UP000011728">
    <property type="component" value="Chromosome"/>
</dbReference>
<dbReference type="HOGENOM" id="CLU_038944_5_1_9"/>
<evidence type="ECO:0000256" key="3">
    <source>
        <dbReference type="ARBA" id="ARBA00022692"/>
    </source>
</evidence>